<reference evidence="2 3" key="2">
    <citation type="submission" date="2019-09" db="EMBL/GenBank/DDBJ databases">
        <title>Mesorhizobium sp. MaA-C15 isolated from Microcystis aeruginosa.</title>
        <authorList>
            <person name="Jeong S.E."/>
            <person name="Jin H.M."/>
            <person name="Jeon C.O."/>
        </authorList>
    </citation>
    <scope>NUCLEOTIDE SEQUENCE [LARGE SCALE GENOMIC DNA]</scope>
    <source>
        <strain evidence="2 3">MaA-C15</strain>
    </source>
</reference>
<feature type="domain" description="GyrI-like small molecule binding" evidence="1">
    <location>
        <begin position="13"/>
        <end position="162"/>
    </location>
</feature>
<name>A0A5D4H8U8_9HYPH</name>
<proteinExistence type="predicted"/>
<dbReference type="EMBL" id="VSZS01000053">
    <property type="protein sequence ID" value="TYR35240.1"/>
    <property type="molecule type" value="Genomic_DNA"/>
</dbReference>
<comment type="caution">
    <text evidence="2">The sequence shown here is derived from an EMBL/GenBank/DDBJ whole genome shotgun (WGS) entry which is preliminary data.</text>
</comment>
<organism evidence="2 3">
    <name type="scientific">Neoaquamicrobium microcysteis</name>
    <dbReference type="NCBI Taxonomy" id="2682781"/>
    <lineage>
        <taxon>Bacteria</taxon>
        <taxon>Pseudomonadati</taxon>
        <taxon>Pseudomonadota</taxon>
        <taxon>Alphaproteobacteria</taxon>
        <taxon>Hyphomicrobiales</taxon>
        <taxon>Phyllobacteriaceae</taxon>
        <taxon>Neoaquamicrobium</taxon>
    </lineage>
</organism>
<accession>A0A5D4H8U8</accession>
<dbReference type="Gene3D" id="3.20.80.10">
    <property type="entry name" value="Regulatory factor, effector binding domain"/>
    <property type="match status" value="1"/>
</dbReference>
<evidence type="ECO:0000313" key="2">
    <source>
        <dbReference type="EMBL" id="TYR35240.1"/>
    </source>
</evidence>
<reference evidence="2 3" key="1">
    <citation type="submission" date="2019-08" db="EMBL/GenBank/DDBJ databases">
        <authorList>
            <person name="Seo Y.L."/>
        </authorList>
    </citation>
    <scope>NUCLEOTIDE SEQUENCE [LARGE SCALE GENOMIC DNA]</scope>
    <source>
        <strain evidence="2 3">MaA-C15</strain>
    </source>
</reference>
<dbReference type="OrthoDB" id="8278585at2"/>
<dbReference type="SUPFAM" id="SSF55136">
    <property type="entry name" value="Probable bacterial effector-binding domain"/>
    <property type="match status" value="1"/>
</dbReference>
<dbReference type="Proteomes" id="UP000323258">
    <property type="component" value="Unassembled WGS sequence"/>
</dbReference>
<sequence length="178" mass="19601">MCQLCGSGSGSHAVSISERPPQLLGGLWWRGTFDEAAAGDVRQVIRSVQHFSDQRTSMWKSPIVGLSRNDRPDGFDYFVGVAVEAGEAMPAGFAFLDLPAMTVASSWHGPQDGDVPAHYGRMIEWLVGSGYRRDISQFHHREEYPSDVDFDGPHALRLLLPVMRDGAQAGEMPEPRAF</sequence>
<gene>
    <name evidence="2" type="ORF">FY036_02910</name>
</gene>
<protein>
    <submittedName>
        <fullName evidence="2">GyrI-like domain-containing protein</fullName>
    </submittedName>
</protein>
<dbReference type="RefSeq" id="WP_148913204.1">
    <property type="nucleotide sequence ID" value="NZ_VSZS01000053.1"/>
</dbReference>
<dbReference type="Pfam" id="PF06445">
    <property type="entry name" value="GyrI-like"/>
    <property type="match status" value="1"/>
</dbReference>
<keyword evidence="3" id="KW-1185">Reference proteome</keyword>
<evidence type="ECO:0000313" key="3">
    <source>
        <dbReference type="Proteomes" id="UP000323258"/>
    </source>
</evidence>
<dbReference type="AlphaFoldDB" id="A0A5D4H8U8"/>
<dbReference type="InterPro" id="IPR029442">
    <property type="entry name" value="GyrI-like"/>
</dbReference>
<evidence type="ECO:0000259" key="1">
    <source>
        <dbReference type="Pfam" id="PF06445"/>
    </source>
</evidence>
<dbReference type="InterPro" id="IPR011256">
    <property type="entry name" value="Reg_factor_effector_dom_sf"/>
</dbReference>